<evidence type="ECO:0000256" key="5">
    <source>
        <dbReference type="ARBA" id="ARBA00022806"/>
    </source>
</evidence>
<dbReference type="PANTHER" id="PTHR30591">
    <property type="entry name" value="RECBCD ENZYME SUBUNIT RECC"/>
    <property type="match status" value="1"/>
</dbReference>
<keyword evidence="1" id="KW-0540">Nuclease</keyword>
<keyword evidence="5" id="KW-0347">Helicase</keyword>
<sequence length="261" mass="29654">MLHLYTSRNFKVLVNEYLKITSSLSAPVFTKTPVVVPNKAIGRWLQQQVATSKGISVNLDPVLPAKYAWSLLRKAEKELTEQSDFSSEVMLFSIRKILDDAALNVNFTRLGHYLNNCCDSDRMVLAGKISRIFDLYQVYRGDWLSEWQVGNSLGLGEDEPWQKAMWNLLSDKSEEQFRSQQELALLSAVKERTFPLPKTLCIFGVASLPKSFIELIQALSEHCECYVFAFSALEGNGLLPELMHWHQTGEDCKRQSNPTCP</sequence>
<keyword evidence="11" id="KW-1185">Reference proteome</keyword>
<dbReference type="RefSeq" id="WP_211537339.1">
    <property type="nucleotide sequence ID" value="NZ_JAGSSV010000023.1"/>
</dbReference>
<keyword evidence="2" id="KW-0547">Nucleotide-binding</keyword>
<dbReference type="EC" id="3.1.11.5" evidence="10"/>
<dbReference type="Gene3D" id="3.40.50.10930">
    <property type="match status" value="1"/>
</dbReference>
<keyword evidence="4 10" id="KW-0378">Hydrolase</keyword>
<evidence type="ECO:0000256" key="1">
    <source>
        <dbReference type="ARBA" id="ARBA00022722"/>
    </source>
</evidence>
<reference evidence="10 11" key="1">
    <citation type="submission" date="2021-04" db="EMBL/GenBank/DDBJ databases">
        <authorList>
            <person name="Sun C."/>
        </authorList>
    </citation>
    <scope>NUCLEOTIDE SEQUENCE [LARGE SCALE GENOMIC DNA]</scope>
    <source>
        <strain evidence="10 11">A79</strain>
    </source>
</reference>
<accession>A0ABS5HE74</accession>
<dbReference type="Pfam" id="PF04257">
    <property type="entry name" value="Exonuc_V_gamma"/>
    <property type="match status" value="1"/>
</dbReference>
<dbReference type="EMBL" id="JAGSSV010000023">
    <property type="protein sequence ID" value="MBR7889916.1"/>
    <property type="molecule type" value="Genomic_DNA"/>
</dbReference>
<evidence type="ECO:0000256" key="6">
    <source>
        <dbReference type="ARBA" id="ARBA00022839"/>
    </source>
</evidence>
<keyword evidence="6" id="KW-0269">Exonuclease</keyword>
<keyword evidence="9" id="KW-0234">DNA repair</keyword>
<gene>
    <name evidence="10" type="ORF">J9B83_13395</name>
</gene>
<proteinExistence type="predicted"/>
<dbReference type="Proteomes" id="UP000679722">
    <property type="component" value="Unassembled WGS sequence"/>
</dbReference>
<protein>
    <submittedName>
        <fullName evidence="10">Exodeoxyribonuclease V subunit gamma</fullName>
        <ecNumber evidence="10">3.1.11.5</ecNumber>
    </submittedName>
</protein>
<keyword evidence="7" id="KW-0067">ATP-binding</keyword>
<evidence type="ECO:0000313" key="10">
    <source>
        <dbReference type="EMBL" id="MBR7889916.1"/>
    </source>
</evidence>
<dbReference type="InterPro" id="IPR013986">
    <property type="entry name" value="DExx_box_DNA_helicase_dom_sf"/>
</dbReference>
<dbReference type="InterPro" id="IPR027417">
    <property type="entry name" value="P-loop_NTPase"/>
</dbReference>
<evidence type="ECO:0000256" key="4">
    <source>
        <dbReference type="ARBA" id="ARBA00022801"/>
    </source>
</evidence>
<evidence type="ECO:0000256" key="9">
    <source>
        <dbReference type="ARBA" id="ARBA00023204"/>
    </source>
</evidence>
<evidence type="ECO:0000256" key="3">
    <source>
        <dbReference type="ARBA" id="ARBA00022763"/>
    </source>
</evidence>
<reference evidence="11" key="2">
    <citation type="submission" date="2023-07" db="EMBL/GenBank/DDBJ databases">
        <title>Marinomonas vulgaris A79, complete genome.</title>
        <authorList>
            <person name="Ying J.-J."/>
        </authorList>
    </citation>
    <scope>NUCLEOTIDE SEQUENCE [LARGE SCALE GENOMIC DNA]</scope>
    <source>
        <strain evidence="11">A79</strain>
    </source>
</reference>
<evidence type="ECO:0000256" key="8">
    <source>
        <dbReference type="ARBA" id="ARBA00023125"/>
    </source>
</evidence>
<dbReference type="Gene3D" id="1.10.10.160">
    <property type="match status" value="1"/>
</dbReference>
<keyword evidence="3" id="KW-0227">DNA damage</keyword>
<organism evidence="10 11">
    <name type="scientific">Marinomonas vulgaris</name>
    <dbReference type="NCBI Taxonomy" id="2823372"/>
    <lineage>
        <taxon>Bacteria</taxon>
        <taxon>Pseudomonadati</taxon>
        <taxon>Pseudomonadota</taxon>
        <taxon>Gammaproteobacteria</taxon>
        <taxon>Oceanospirillales</taxon>
        <taxon>Oceanospirillaceae</taxon>
        <taxon>Marinomonas</taxon>
    </lineage>
</organism>
<comment type="caution">
    <text evidence="10">The sequence shown here is derived from an EMBL/GenBank/DDBJ whole genome shotgun (WGS) entry which is preliminary data.</text>
</comment>
<evidence type="ECO:0000256" key="7">
    <source>
        <dbReference type="ARBA" id="ARBA00022840"/>
    </source>
</evidence>
<name>A0ABS5HE74_9GAMM</name>
<evidence type="ECO:0000313" key="11">
    <source>
        <dbReference type="Proteomes" id="UP000679722"/>
    </source>
</evidence>
<dbReference type="GO" id="GO:0008854">
    <property type="term" value="F:exodeoxyribonuclease V activity"/>
    <property type="evidence" value="ECO:0007669"/>
    <property type="project" value="UniProtKB-EC"/>
</dbReference>
<dbReference type="SUPFAM" id="SSF52540">
    <property type="entry name" value="P-loop containing nucleoside triphosphate hydrolases"/>
    <property type="match status" value="1"/>
</dbReference>
<evidence type="ECO:0000256" key="2">
    <source>
        <dbReference type="ARBA" id="ARBA00022741"/>
    </source>
</evidence>
<keyword evidence="8" id="KW-0238">DNA-binding</keyword>
<dbReference type="PANTHER" id="PTHR30591:SF1">
    <property type="entry name" value="RECBCD ENZYME SUBUNIT RECC"/>
    <property type="match status" value="1"/>
</dbReference>